<proteinExistence type="evidence at transcript level"/>
<dbReference type="EMBL" id="AB070086">
    <property type="protein sequence ID" value="BAB63031.1"/>
    <property type="molecule type" value="mRNA"/>
</dbReference>
<accession>Q95JU2</accession>
<evidence type="ECO:0000313" key="1">
    <source>
        <dbReference type="EMBL" id="BAB63031.1"/>
    </source>
</evidence>
<protein>
    <submittedName>
        <fullName evidence="1">Uncharacterized protein</fullName>
    </submittedName>
</protein>
<organism evidence="1">
    <name type="scientific">Macaca fascicularis</name>
    <name type="common">Crab-eating macaque</name>
    <name type="synonym">Cynomolgus monkey</name>
    <dbReference type="NCBI Taxonomy" id="9541"/>
    <lineage>
        <taxon>Eukaryota</taxon>
        <taxon>Metazoa</taxon>
        <taxon>Chordata</taxon>
        <taxon>Craniata</taxon>
        <taxon>Vertebrata</taxon>
        <taxon>Euteleostomi</taxon>
        <taxon>Mammalia</taxon>
        <taxon>Eutheria</taxon>
        <taxon>Euarchontoglires</taxon>
        <taxon>Primates</taxon>
        <taxon>Haplorrhini</taxon>
        <taxon>Catarrhini</taxon>
        <taxon>Cercopithecidae</taxon>
        <taxon>Cercopithecinae</taxon>
        <taxon>Macaca</taxon>
    </lineage>
</organism>
<name>Q95JU2_MACFA</name>
<reference evidence="1" key="1">
    <citation type="journal article" date="2002" name="BMC Genomics">
        <title>Cynomolgus monkey testicular cDNAs for discovery of novel human genes in the human genome sequence.</title>
        <authorList>
            <person name="Osada N."/>
            <person name="Hida M."/>
            <person name="Kusuda J."/>
            <person name="Tanuma R."/>
            <person name="Hirata M."/>
            <person name="Suto Y."/>
            <person name="Hirai M."/>
            <person name="Terao K."/>
            <person name="Sugano S."/>
            <person name="Hashimoto K."/>
        </authorList>
    </citation>
    <scope>NUCLEOTIDE SEQUENCE</scope>
    <source>
        <tissue evidence="1">Testis</tissue>
    </source>
</reference>
<dbReference type="AlphaFoldDB" id="Q95JU2"/>
<sequence>MYCKQLPLLAPVSGQGERSDARKLGDTRNHRAPNRVSQLWLGELLGLGFLKGCSSSCCSQWGKRGRAFQPYLCYTSFSPTIQWVPSSCPASRKIEVCKQLEGKQKGEELY</sequence>